<dbReference type="AlphaFoldDB" id="A0A0M9A7C7"/>
<sequence length="46" mass="5197">MAKEAKPINHDRSNSEKIPSIPIESHSTELTIGFEENFILILLYAV</sequence>
<dbReference type="EMBL" id="KQ435732">
    <property type="protein sequence ID" value="KOX77433.1"/>
    <property type="molecule type" value="Genomic_DNA"/>
</dbReference>
<feature type="compositionally biased region" description="Basic and acidic residues" evidence="1">
    <location>
        <begin position="1"/>
        <end position="15"/>
    </location>
</feature>
<organism evidence="2 3">
    <name type="scientific">Melipona quadrifasciata</name>
    <dbReference type="NCBI Taxonomy" id="166423"/>
    <lineage>
        <taxon>Eukaryota</taxon>
        <taxon>Metazoa</taxon>
        <taxon>Ecdysozoa</taxon>
        <taxon>Arthropoda</taxon>
        <taxon>Hexapoda</taxon>
        <taxon>Insecta</taxon>
        <taxon>Pterygota</taxon>
        <taxon>Neoptera</taxon>
        <taxon>Endopterygota</taxon>
        <taxon>Hymenoptera</taxon>
        <taxon>Apocrita</taxon>
        <taxon>Aculeata</taxon>
        <taxon>Apoidea</taxon>
        <taxon>Anthophila</taxon>
        <taxon>Apidae</taxon>
        <taxon>Melipona</taxon>
    </lineage>
</organism>
<accession>A0A0M9A7C7</accession>
<evidence type="ECO:0000313" key="2">
    <source>
        <dbReference type="EMBL" id="KOX77433.1"/>
    </source>
</evidence>
<name>A0A0M9A7C7_9HYME</name>
<gene>
    <name evidence="2" type="ORF">WN51_09757</name>
</gene>
<protein>
    <submittedName>
        <fullName evidence="2">Uncharacterized protein</fullName>
    </submittedName>
</protein>
<feature type="region of interest" description="Disordered" evidence="1">
    <location>
        <begin position="1"/>
        <end position="20"/>
    </location>
</feature>
<dbReference type="Proteomes" id="UP000053105">
    <property type="component" value="Unassembled WGS sequence"/>
</dbReference>
<reference evidence="2 3" key="1">
    <citation type="submission" date="2015-07" db="EMBL/GenBank/DDBJ databases">
        <title>The genome of Melipona quadrifasciata.</title>
        <authorList>
            <person name="Pan H."/>
            <person name="Kapheim K."/>
        </authorList>
    </citation>
    <scope>NUCLEOTIDE SEQUENCE [LARGE SCALE GENOMIC DNA]</scope>
    <source>
        <strain evidence="2">0111107301</strain>
        <tissue evidence="2">Whole body</tissue>
    </source>
</reference>
<proteinExistence type="predicted"/>
<evidence type="ECO:0000256" key="1">
    <source>
        <dbReference type="SAM" id="MobiDB-lite"/>
    </source>
</evidence>
<evidence type="ECO:0000313" key="3">
    <source>
        <dbReference type="Proteomes" id="UP000053105"/>
    </source>
</evidence>
<keyword evidence="3" id="KW-1185">Reference proteome</keyword>